<dbReference type="VEuPathDB" id="PlasmoDB:PGAL8A_00140500"/>
<sequence>MSETGFISYPPPQPDFWIYFAKYLRNFWVQWAIVFVPFILFTLYLKFTMPSYHINEKESLEDLDIDEKKQTKMAKNNIKRSFYNS</sequence>
<reference evidence="2" key="1">
    <citation type="submission" date="2015-04" db="EMBL/GenBank/DDBJ databases">
        <authorList>
            <consortium name="Pathogen Informatics"/>
        </authorList>
    </citation>
    <scope>NUCLEOTIDE SEQUENCE [LARGE SCALE GENOMIC DNA]</scope>
    <source>
        <strain evidence="2">8A</strain>
    </source>
</reference>
<evidence type="ECO:0000313" key="2">
    <source>
        <dbReference type="EMBL" id="CRG93699.1"/>
    </source>
</evidence>
<proteinExistence type="predicted"/>
<dbReference type="EMBL" id="CVMV01000019">
    <property type="protein sequence ID" value="CRG93699.1"/>
    <property type="molecule type" value="Genomic_DNA"/>
</dbReference>
<keyword evidence="1" id="KW-1133">Transmembrane helix</keyword>
<keyword evidence="3" id="KW-1185">Reference proteome</keyword>
<dbReference type="RefSeq" id="XP_028526521.1">
    <property type="nucleotide sequence ID" value="XM_028674940.1"/>
</dbReference>
<evidence type="ECO:0000256" key="1">
    <source>
        <dbReference type="SAM" id="Phobius"/>
    </source>
</evidence>
<protein>
    <submittedName>
        <fullName evidence="2">Uncharacterized protein</fullName>
    </submittedName>
</protein>
<feature type="transmembrane region" description="Helical" evidence="1">
    <location>
        <begin position="27"/>
        <end position="47"/>
    </location>
</feature>
<dbReference type="GeneID" id="39729929"/>
<evidence type="ECO:0000313" key="3">
    <source>
        <dbReference type="Proteomes" id="UP000220797"/>
    </source>
</evidence>
<comment type="caution">
    <text evidence="2">The sequence shown here is derived from an EMBL/GenBank/DDBJ whole genome shotgun (WGS) entry which is preliminary data.</text>
</comment>
<accession>A0A1J1GMZ0</accession>
<keyword evidence="1" id="KW-0812">Transmembrane</keyword>
<dbReference type="Proteomes" id="UP000220797">
    <property type="component" value="Unassembled WGS sequence"/>
</dbReference>
<name>A0A1J1GMZ0_PLAGA</name>
<keyword evidence="1" id="KW-0472">Membrane</keyword>
<organism evidence="2 3">
    <name type="scientific">Plasmodium gallinaceum</name>
    <dbReference type="NCBI Taxonomy" id="5849"/>
    <lineage>
        <taxon>Eukaryota</taxon>
        <taxon>Sar</taxon>
        <taxon>Alveolata</taxon>
        <taxon>Apicomplexa</taxon>
        <taxon>Aconoidasida</taxon>
        <taxon>Haemosporida</taxon>
        <taxon>Plasmodiidae</taxon>
        <taxon>Plasmodium</taxon>
        <taxon>Plasmodium (Haemamoeba)</taxon>
    </lineage>
</organism>
<dbReference type="AlphaFoldDB" id="A0A1J1GMZ0"/>
<gene>
    <name evidence="2" type="ORF">PGAL8A_00140500</name>
</gene>
<dbReference type="OMA" id="FWIYFAS"/>
<dbReference type="OrthoDB" id="368368at2759"/>